<dbReference type="Gene3D" id="2.40.50.100">
    <property type="match status" value="1"/>
</dbReference>
<dbReference type="RefSeq" id="WP_168047731.1">
    <property type="nucleotide sequence ID" value="NZ_JAATJR010000002.1"/>
</dbReference>
<evidence type="ECO:0000256" key="3">
    <source>
        <dbReference type="SAM" id="Phobius"/>
    </source>
</evidence>
<proteinExistence type="inferred from homology"/>
<dbReference type="Proteomes" id="UP000765160">
    <property type="component" value="Unassembled WGS sequence"/>
</dbReference>
<evidence type="ECO:0000313" key="8">
    <source>
        <dbReference type="Proteomes" id="UP000765160"/>
    </source>
</evidence>
<dbReference type="EMBL" id="JAAVTX010000002">
    <property type="protein sequence ID" value="NKE44058.1"/>
    <property type="molecule type" value="Genomic_DNA"/>
</dbReference>
<dbReference type="Pfam" id="PF25989">
    <property type="entry name" value="YknX_C"/>
    <property type="match status" value="1"/>
</dbReference>
<keyword evidence="3" id="KW-0472">Membrane</keyword>
<keyword evidence="3" id="KW-1133">Transmembrane helix</keyword>
<name>A0ABX1EVA1_9PROT</name>
<keyword evidence="3" id="KW-0812">Transmembrane</keyword>
<dbReference type="SUPFAM" id="SSF111369">
    <property type="entry name" value="HlyD-like secretion proteins"/>
    <property type="match status" value="1"/>
</dbReference>
<accession>A0ABX1EVA1</accession>
<dbReference type="Gene3D" id="1.10.287.470">
    <property type="entry name" value="Helix hairpin bin"/>
    <property type="match status" value="1"/>
</dbReference>
<dbReference type="InterPro" id="IPR058625">
    <property type="entry name" value="MdtA-like_BSH"/>
</dbReference>
<evidence type="ECO:0000256" key="2">
    <source>
        <dbReference type="SAM" id="Coils"/>
    </source>
</evidence>
<gene>
    <name evidence="7" type="ORF">HB662_04680</name>
</gene>
<dbReference type="Pfam" id="PF25917">
    <property type="entry name" value="BSH_RND"/>
    <property type="match status" value="1"/>
</dbReference>
<reference evidence="7 8" key="1">
    <citation type="submission" date="2020-03" db="EMBL/GenBank/DDBJ databases">
        <title>Roseomonas selenitidurans sp. nov. isolated from soil.</title>
        <authorList>
            <person name="Liu H."/>
        </authorList>
    </citation>
    <scope>NUCLEOTIDE SEQUENCE [LARGE SCALE GENOMIC DNA]</scope>
    <source>
        <strain evidence="7 8">JCM 15073</strain>
    </source>
</reference>
<feature type="domain" description="Multidrug resistance protein MdtA-like barrel-sandwich hybrid" evidence="4">
    <location>
        <begin position="89"/>
        <end position="206"/>
    </location>
</feature>
<dbReference type="Gene3D" id="2.40.30.170">
    <property type="match status" value="1"/>
</dbReference>
<evidence type="ECO:0000259" key="4">
    <source>
        <dbReference type="Pfam" id="PF25917"/>
    </source>
</evidence>
<comment type="similarity">
    <text evidence="1">Belongs to the membrane fusion protein (MFP) (TC 8.A.1) family.</text>
</comment>
<dbReference type="InterPro" id="IPR058637">
    <property type="entry name" value="YknX-like_C"/>
</dbReference>
<dbReference type="Gene3D" id="2.40.420.20">
    <property type="match status" value="1"/>
</dbReference>
<evidence type="ECO:0000259" key="6">
    <source>
        <dbReference type="Pfam" id="PF25989"/>
    </source>
</evidence>
<dbReference type="InterPro" id="IPR006143">
    <property type="entry name" value="RND_pump_MFP"/>
</dbReference>
<sequence length="374" mass="39255">MAASQDDHETGRQGSAAAGGGRLLAVLAALALAGLVAWYFLWPSTSEDRAEPAAPPPTPVVLATAEAARLVRQVQALGTVQASSSIMLAAEITGRVTELSFEEGAEVAQGEVLVTLDPGAAEAELRAAQAEATELEQQLSRSSRLARGGFAPRGDVADLRQRLAGAEARSAAAESRLSQSRIVAPFDGRLGLKQVSVGALVQPGTPLVALDAVDPIELHFAVPEQEIGRVEVGATVIATSSAMPGREFEGRVQVIAPRVDPALRTVTVVARLPNLDRRLRPGMLMQATVAAEVVEQAVTVPPRAVVMQGPQHFVFRVQDGVARRTQVRIGQRTPQRMEIQDGLMAGTEVVLEGLQGLQDGARVQAASPAAVAER</sequence>
<feature type="domain" description="YknX-like C-terminal permuted SH3-like" evidence="6">
    <location>
        <begin position="297"/>
        <end position="364"/>
    </location>
</feature>
<feature type="transmembrane region" description="Helical" evidence="3">
    <location>
        <begin position="21"/>
        <end position="42"/>
    </location>
</feature>
<dbReference type="InterPro" id="IPR058792">
    <property type="entry name" value="Beta-barrel_RND_2"/>
</dbReference>
<comment type="caution">
    <text evidence="7">The sequence shown here is derived from an EMBL/GenBank/DDBJ whole genome shotgun (WGS) entry which is preliminary data.</text>
</comment>
<feature type="coiled-coil region" evidence="2">
    <location>
        <begin position="125"/>
        <end position="176"/>
    </location>
</feature>
<keyword evidence="8" id="KW-1185">Reference proteome</keyword>
<dbReference type="PANTHER" id="PTHR30469:SF16">
    <property type="entry name" value="HAE1 FAMILY EFFLUX PUMP MFP COMPONENT"/>
    <property type="match status" value="1"/>
</dbReference>
<dbReference type="Pfam" id="PF25954">
    <property type="entry name" value="Beta-barrel_RND_2"/>
    <property type="match status" value="1"/>
</dbReference>
<dbReference type="PANTHER" id="PTHR30469">
    <property type="entry name" value="MULTIDRUG RESISTANCE PROTEIN MDTA"/>
    <property type="match status" value="1"/>
</dbReference>
<keyword evidence="2" id="KW-0175">Coiled coil</keyword>
<dbReference type="NCBIfam" id="TIGR01730">
    <property type="entry name" value="RND_mfp"/>
    <property type="match status" value="1"/>
</dbReference>
<evidence type="ECO:0000313" key="7">
    <source>
        <dbReference type="EMBL" id="NKE44058.1"/>
    </source>
</evidence>
<protein>
    <submittedName>
        <fullName evidence="7">Efflux RND transporter periplasmic adaptor subunit</fullName>
    </submittedName>
</protein>
<evidence type="ECO:0000259" key="5">
    <source>
        <dbReference type="Pfam" id="PF25954"/>
    </source>
</evidence>
<organism evidence="7 8">
    <name type="scientific">Falsiroseomonas frigidaquae</name>
    <dbReference type="NCBI Taxonomy" id="487318"/>
    <lineage>
        <taxon>Bacteria</taxon>
        <taxon>Pseudomonadati</taxon>
        <taxon>Pseudomonadota</taxon>
        <taxon>Alphaproteobacteria</taxon>
        <taxon>Acetobacterales</taxon>
        <taxon>Roseomonadaceae</taxon>
        <taxon>Falsiroseomonas</taxon>
    </lineage>
</organism>
<evidence type="ECO:0000256" key="1">
    <source>
        <dbReference type="ARBA" id="ARBA00009477"/>
    </source>
</evidence>
<feature type="domain" description="CusB-like beta-barrel" evidence="5">
    <location>
        <begin position="218"/>
        <end position="292"/>
    </location>
</feature>